<feature type="binding site" evidence="18">
    <location>
        <begin position="107"/>
        <end position="114"/>
    </location>
    <ligand>
        <name>ATP</name>
        <dbReference type="ChEBI" id="CHEBI:30616"/>
    </ligand>
</feature>
<dbReference type="Pfam" id="PF00225">
    <property type="entry name" value="Kinesin"/>
    <property type="match status" value="1"/>
</dbReference>
<proteinExistence type="inferred from homology"/>
<dbReference type="Pfam" id="PF08263">
    <property type="entry name" value="LRRNT_2"/>
    <property type="match status" value="1"/>
</dbReference>
<dbReference type="InterPro" id="IPR008271">
    <property type="entry name" value="Ser/Thr_kinase_AS"/>
</dbReference>
<dbReference type="Gene3D" id="3.40.850.10">
    <property type="entry name" value="Kinesin motor domain"/>
    <property type="match status" value="1"/>
</dbReference>
<dbReference type="InterPro" id="IPR036961">
    <property type="entry name" value="Kinesin_motor_dom_sf"/>
</dbReference>
<dbReference type="InterPro" id="IPR032675">
    <property type="entry name" value="LRR_dom_sf"/>
</dbReference>
<dbReference type="SUPFAM" id="SSF52058">
    <property type="entry name" value="L domain-like"/>
    <property type="match status" value="3"/>
</dbReference>
<keyword evidence="15" id="KW-0675">Receptor</keyword>
<dbReference type="Pfam" id="PF23598">
    <property type="entry name" value="LRR_14"/>
    <property type="match status" value="1"/>
</dbReference>
<evidence type="ECO:0000259" key="22">
    <source>
        <dbReference type="PROSITE" id="PS50011"/>
    </source>
</evidence>
<dbReference type="PANTHER" id="PTHR27000">
    <property type="entry name" value="LEUCINE-RICH REPEAT RECEPTOR-LIKE PROTEIN KINASE FAMILY PROTEIN-RELATED"/>
    <property type="match status" value="1"/>
</dbReference>
<feature type="coiled-coil region" evidence="19">
    <location>
        <begin position="352"/>
        <end position="416"/>
    </location>
</feature>
<feature type="region of interest" description="Disordered" evidence="20">
    <location>
        <begin position="1866"/>
        <end position="1891"/>
    </location>
</feature>
<feature type="transmembrane region" description="Helical" evidence="21">
    <location>
        <begin position="1830"/>
        <end position="1853"/>
    </location>
</feature>
<keyword evidence="19" id="KW-0175">Coiled coil</keyword>
<dbReference type="SMART" id="SM00129">
    <property type="entry name" value="KISc"/>
    <property type="match status" value="1"/>
</dbReference>
<dbReference type="EMBL" id="JBBPBN010000045">
    <property type="protein sequence ID" value="KAK8995585.1"/>
    <property type="molecule type" value="Genomic_DNA"/>
</dbReference>
<comment type="caution">
    <text evidence="24">The sequence shown here is derived from an EMBL/GenBank/DDBJ whole genome shotgun (WGS) entry which is preliminary data.</text>
</comment>
<gene>
    <name evidence="24" type="ORF">V6N11_075855</name>
</gene>
<dbReference type="InterPro" id="IPR055414">
    <property type="entry name" value="LRR_R13L4/SHOC2-like"/>
</dbReference>
<keyword evidence="7 21" id="KW-0812">Transmembrane</keyword>
<name>A0ABR2Q4I3_9ROSI</name>
<protein>
    <recommendedName>
        <fullName evidence="26">Protein kinase domain-containing protein</fullName>
    </recommendedName>
</protein>
<evidence type="ECO:0000256" key="13">
    <source>
        <dbReference type="ARBA" id="ARBA00022989"/>
    </source>
</evidence>
<feature type="region of interest" description="Disordered" evidence="20">
    <location>
        <begin position="658"/>
        <end position="677"/>
    </location>
</feature>
<keyword evidence="14 21" id="KW-0472">Membrane</keyword>
<evidence type="ECO:0000256" key="4">
    <source>
        <dbReference type="ARBA" id="ARBA00008171"/>
    </source>
</evidence>
<dbReference type="PRINTS" id="PR00380">
    <property type="entry name" value="KINESINHEAVY"/>
</dbReference>
<dbReference type="InterPro" id="IPR001611">
    <property type="entry name" value="Leu-rich_rpt"/>
</dbReference>
<dbReference type="SMART" id="SM00369">
    <property type="entry name" value="LRR_TYP"/>
    <property type="match status" value="13"/>
</dbReference>
<dbReference type="InterPro" id="IPR027417">
    <property type="entry name" value="P-loop_NTPase"/>
</dbReference>
<evidence type="ECO:0000259" key="23">
    <source>
        <dbReference type="PROSITE" id="PS50067"/>
    </source>
</evidence>
<dbReference type="Gene3D" id="3.80.10.10">
    <property type="entry name" value="Ribonuclease Inhibitor"/>
    <property type="match status" value="3"/>
</dbReference>
<evidence type="ECO:0000256" key="3">
    <source>
        <dbReference type="ARBA" id="ARBA00007310"/>
    </source>
</evidence>
<dbReference type="PROSITE" id="PS00411">
    <property type="entry name" value="KINESIN_MOTOR_1"/>
    <property type="match status" value="1"/>
</dbReference>
<dbReference type="InterPro" id="IPR001245">
    <property type="entry name" value="Ser-Thr/Tyr_kinase_cat_dom"/>
</dbReference>
<keyword evidence="10" id="KW-0677">Repeat</keyword>
<keyword evidence="6" id="KW-0433">Leucine-rich repeat</keyword>
<sequence length="2201" mass="243676">MEMDGGDEKMQEPTSCEERIFVSVRLRPLSEKEIARHDVSDWECINDNTIIYQNSLSVSERSMYPTAYTFDRVFGSDCPNQQVYEAGAKEVALSVVSGINSSVFAYGQTSSGKTYTMTGITEYAMTDIYDYIQRHKEREFILKFSAMEIYNESVRDLLSADSTPLRLLDDPERGTVVEKLTEETLRDWYHFKELLSGCEAQRQIGETSLNETSSRSHQILRVMIESSAREFLGNGKSSTLAATVNFVDLAGSERASQTLSAGARLKEGCHINRSLLTLGTVIRKLSKGRNGHIPFRDSKLTRILQSSLGGNARTAIICTLSPARTHVEQSRNTLLFASCAKEVTTNAQVNVVVSDKALVKRLQRELDRLENELRNARTASVSSDSAALLRQKDLEIEKLKEEVNTLIQQRELVRSEVEVLRKSVKDESPGYEKPVKIWATPDPQYPEQRVQNSWDFEHSSIVTPVMDVGDGSFTPSDRQSFSSEESFLQLPDFKLNIPHPSSSPQLSPKIPNFFGSNLCQDKNGELVDENSEAPCKEVRCIDSGRSSMNRYSDSNVSESSPKKYQNYNMSSPRENADISGLIDIGNEDRPKQESKSLHLKNSSNHLDIAFPSPEKPHIRHLKEEISSRRSLKLTRSISCNAGLMTGLTSDWIERLEKEESTPPMGNEKDFPGRPDSFRKKLSALKYDLPNEGLSRNGSQSSSTTATEYELNAPTEKNESQSSVTSAPGIEHMPPDGPTPEDQNNTVFSASMGGTEEISTKQLADHAVQVTEPILQGKDVKDVGLDPIPDNYGSPSAWSSEFKRLQREIIELWHACNVSLIHRTYFFLLFKGDPKDYIYMEVEHRRLSFLRSVSSHDNQMVENGQVLTPASSTKALCRERHMLSQQMRKRLSIQERENLFLKWGIGLNTKHRRLQLAYCLWTNYKEMDHIAESAAIVAKLVGFVDPEKTFKEMFGLNFTSYNARVCKSSQFAQGFIRDYVFPPSLYQRGHHTGYAVCTANSNLDILDFTSTPALSRVGYSLQWPLIHEIFFIKCSIWYTCHLKLHQNLEYGGLDVISVVEQNSIFVAKDTNFAVVNANRMTKGFVFLLPLLLCLPFLSPAKKDETEIQALTSFKLNLNDPLGALNGWNPSTPAAPCDWRGVSCTKNRVTELRLPELQLGGRLTDRLSDLKYLTKLTLRSNAFNGSIPSTLSQCKLLRAIFLQYNSLSGTLPPEISNLTELATLNVAQNHLSGQIPGDLPRNIQYLDLSSNSFSGSIPRSIADLSQLQLLNLSYNQFSGEVPTSFGELQQLQYLWLDYNLLEGTLPSALANCTSLIHFSAEANALSGVIPEAIGDLPKLQVVSLSRNNLSGTVPVSLFCNVTVFPPSIRILQLGFNVFKNVAGPVSGKCYSVLQVLDLSENEIDGVFPSWLTRLTSLTTLDISGNFLLGEVPVEIGNLLRLEELKMANNLLTGVVPIEIKQCGSLHVLHLEGNQLSGEIPGFLGGMTGLKVLSLGDNLFSGSIPGSLRNLTQLETLNLRRNNLSGSLPEEVMRLSNLSTLDLSGNKFSGEIPASIGNLSQVAVLNLSANWFSGKMPSSLGNLFKLTTLDLSKQNLSGELPFELSGLPILQVIALQENMLSGDVPEGFSSLMSLQYVNLSSNSFSGHLPETFGFLRSLVVLSLSNNHITGVIPPELGNCTELEVLELRSNSLTGLIPADLSRLSRLNVLDLGGNNLTGGIPVDISKGSSMIALLLDGNQLTGSIPDSLSRLSNLTMLDLSSNNLSGEIPSSLGLMSGLVYFNISMNDLTGEIPVTLGFRFNNASAFADNRGLCGRPLHRKCEDVAEKNRRRRLILLMVVVACAACFLSLCCCLYVFSLFRWRKKLKDAAGDKKRSPPRDSSGASGGRCSSENGGPKLVMFNDRITLAETIEATRQFAEENVLSRTRFGLVFKACYNDGMVLSIRRLPDGSLAENMFRKEAEFVGRVKHRNLTVLRGYYTGPPDLRLLVYDYMPNGNLATLLQEASHQDGHVLNWPMRHLIALGIARGLAFLHTSNIVHGDVKPQNVLFDADFEAHLSDFSLERLTIAIPSEASTSASVGTVGYVSPEAVLTGETTKESDVYSFGIVLLELLTGKRPVMFTQDEDIVKWVKKQLQRGQITELLEPGLLELDPESSEWEEFLLGVKVGLLCTAPDPLDRPTMPDIVFMLEGCRVSPDIPSSQPSPA</sequence>
<feature type="compositionally biased region" description="Polar residues" evidence="20">
    <location>
        <begin position="693"/>
        <end position="706"/>
    </location>
</feature>
<dbReference type="InterPro" id="IPR013210">
    <property type="entry name" value="LRR_N_plant-typ"/>
</dbReference>
<keyword evidence="25" id="KW-1185">Reference proteome</keyword>
<evidence type="ECO:0000313" key="24">
    <source>
        <dbReference type="EMBL" id="KAK8995585.1"/>
    </source>
</evidence>
<dbReference type="Gene3D" id="3.30.200.20">
    <property type="entry name" value="Phosphorylase Kinase, domain 1"/>
    <property type="match status" value="1"/>
</dbReference>
<keyword evidence="16 18" id="KW-0505">Motor protein</keyword>
<evidence type="ECO:0008006" key="26">
    <source>
        <dbReference type="Google" id="ProtNLM"/>
    </source>
</evidence>
<dbReference type="Pfam" id="PF00560">
    <property type="entry name" value="LRR_1"/>
    <property type="match status" value="6"/>
</dbReference>
<comment type="similarity">
    <text evidence="4">Belongs to the protein kinase superfamily. TKL Ser/Thr protein kinase family. ROCO subfamily.</text>
</comment>
<evidence type="ECO:0000256" key="10">
    <source>
        <dbReference type="ARBA" id="ARBA00022737"/>
    </source>
</evidence>
<evidence type="ECO:0000256" key="8">
    <source>
        <dbReference type="ARBA" id="ARBA00022701"/>
    </source>
</evidence>
<evidence type="ECO:0000256" key="21">
    <source>
        <dbReference type="SAM" id="Phobius"/>
    </source>
</evidence>
<feature type="region of interest" description="Disordered" evidence="20">
    <location>
        <begin position="546"/>
        <end position="575"/>
    </location>
</feature>
<dbReference type="Pfam" id="PF13855">
    <property type="entry name" value="LRR_8"/>
    <property type="match status" value="2"/>
</dbReference>
<accession>A0ABR2Q4I3</accession>
<dbReference type="SMART" id="SM00220">
    <property type="entry name" value="S_TKc"/>
    <property type="match status" value="1"/>
</dbReference>
<comment type="similarity">
    <text evidence="3">Belongs to the TRAFAC class myosin-kinesin ATPase superfamily. Kinesin family. KIN-7 subfamily.</text>
</comment>
<evidence type="ECO:0000313" key="25">
    <source>
        <dbReference type="Proteomes" id="UP001396334"/>
    </source>
</evidence>
<dbReference type="InterPro" id="IPR011009">
    <property type="entry name" value="Kinase-like_dom_sf"/>
</dbReference>
<dbReference type="Gene3D" id="1.10.510.10">
    <property type="entry name" value="Transferase(Phosphotransferase) domain 1"/>
    <property type="match status" value="1"/>
</dbReference>
<dbReference type="PROSITE" id="PS51450">
    <property type="entry name" value="LRR"/>
    <property type="match status" value="1"/>
</dbReference>
<dbReference type="InterPro" id="IPR003591">
    <property type="entry name" value="Leu-rich_rpt_typical-subtyp"/>
</dbReference>
<keyword evidence="17" id="KW-0325">Glycoprotein</keyword>
<organism evidence="24 25">
    <name type="scientific">Hibiscus sabdariffa</name>
    <name type="common">roselle</name>
    <dbReference type="NCBI Taxonomy" id="183260"/>
    <lineage>
        <taxon>Eukaryota</taxon>
        <taxon>Viridiplantae</taxon>
        <taxon>Streptophyta</taxon>
        <taxon>Embryophyta</taxon>
        <taxon>Tracheophyta</taxon>
        <taxon>Spermatophyta</taxon>
        <taxon>Magnoliopsida</taxon>
        <taxon>eudicotyledons</taxon>
        <taxon>Gunneridae</taxon>
        <taxon>Pentapetalae</taxon>
        <taxon>rosids</taxon>
        <taxon>malvids</taxon>
        <taxon>Malvales</taxon>
        <taxon>Malvaceae</taxon>
        <taxon>Malvoideae</taxon>
        <taxon>Hibiscus</taxon>
    </lineage>
</organism>
<keyword evidence="9" id="KW-0732">Signal</keyword>
<evidence type="ECO:0000256" key="16">
    <source>
        <dbReference type="ARBA" id="ARBA00023175"/>
    </source>
</evidence>
<evidence type="ECO:0000256" key="1">
    <source>
        <dbReference type="ARBA" id="ARBA00004162"/>
    </source>
</evidence>
<evidence type="ECO:0000256" key="14">
    <source>
        <dbReference type="ARBA" id="ARBA00023136"/>
    </source>
</evidence>
<dbReference type="Pfam" id="PF11995">
    <property type="entry name" value="DUF3490"/>
    <property type="match status" value="1"/>
</dbReference>
<evidence type="ECO:0000256" key="12">
    <source>
        <dbReference type="ARBA" id="ARBA00022840"/>
    </source>
</evidence>
<dbReference type="PROSITE" id="PS00108">
    <property type="entry name" value="PROTEIN_KINASE_ST"/>
    <property type="match status" value="1"/>
</dbReference>
<evidence type="ECO:0000256" key="5">
    <source>
        <dbReference type="ARBA" id="ARBA00008684"/>
    </source>
</evidence>
<dbReference type="CDD" id="cd01374">
    <property type="entry name" value="KISc_CENP_E"/>
    <property type="match status" value="1"/>
</dbReference>
<keyword evidence="11 18" id="KW-0547">Nucleotide-binding</keyword>
<feature type="region of interest" description="Disordered" evidence="20">
    <location>
        <begin position="688"/>
        <end position="745"/>
    </location>
</feature>
<reference evidence="24 25" key="1">
    <citation type="journal article" date="2024" name="G3 (Bethesda)">
        <title>Genome assembly of Hibiscus sabdariffa L. provides insights into metabolisms of medicinal natural products.</title>
        <authorList>
            <person name="Kim T."/>
        </authorList>
    </citation>
    <scope>NUCLEOTIDE SEQUENCE [LARGE SCALE GENOMIC DNA]</scope>
    <source>
        <strain evidence="24">TK-2024</strain>
        <tissue evidence="24">Old leaves</tissue>
    </source>
</reference>
<comment type="similarity">
    <text evidence="5">Belongs to the protein kinase superfamily. Ser/Thr protein kinase family.</text>
</comment>
<evidence type="ECO:0000256" key="19">
    <source>
        <dbReference type="SAM" id="Coils"/>
    </source>
</evidence>
<feature type="compositionally biased region" description="Polar residues" evidence="20">
    <location>
        <begin position="546"/>
        <end position="573"/>
    </location>
</feature>
<evidence type="ECO:0000256" key="11">
    <source>
        <dbReference type="ARBA" id="ARBA00022741"/>
    </source>
</evidence>
<dbReference type="PANTHER" id="PTHR27000:SF680">
    <property type="entry name" value="RECEPTOR-LIKE PROTEIN KINASE"/>
    <property type="match status" value="1"/>
</dbReference>
<evidence type="ECO:0000256" key="7">
    <source>
        <dbReference type="ARBA" id="ARBA00022692"/>
    </source>
</evidence>
<evidence type="ECO:0000256" key="18">
    <source>
        <dbReference type="PROSITE-ProRule" id="PRU00283"/>
    </source>
</evidence>
<evidence type="ECO:0000256" key="15">
    <source>
        <dbReference type="ARBA" id="ARBA00023170"/>
    </source>
</evidence>
<comment type="subcellular location">
    <subcellularLocation>
        <location evidence="1">Cell membrane</location>
        <topology evidence="1">Single-pass membrane protein</topology>
    </subcellularLocation>
    <subcellularLocation>
        <location evidence="2">Membrane</location>
        <topology evidence="2">Single-pass type I membrane protein</topology>
    </subcellularLocation>
</comment>
<dbReference type="InterPro" id="IPR000719">
    <property type="entry name" value="Prot_kinase_dom"/>
</dbReference>
<dbReference type="Pfam" id="PF07714">
    <property type="entry name" value="PK_Tyr_Ser-Thr"/>
    <property type="match status" value="1"/>
</dbReference>
<dbReference type="SUPFAM" id="SSF56112">
    <property type="entry name" value="Protein kinase-like (PK-like)"/>
    <property type="match status" value="1"/>
</dbReference>
<dbReference type="InterPro" id="IPR019821">
    <property type="entry name" value="Kinesin_motor_CS"/>
</dbReference>
<feature type="domain" description="Kinesin motor" evidence="23">
    <location>
        <begin position="19"/>
        <end position="343"/>
    </location>
</feature>
<evidence type="ECO:0000256" key="9">
    <source>
        <dbReference type="ARBA" id="ARBA00022729"/>
    </source>
</evidence>
<keyword evidence="8" id="KW-0493">Microtubule</keyword>
<keyword evidence="13 21" id="KW-1133">Transmembrane helix</keyword>
<dbReference type="InterPro" id="IPR021881">
    <property type="entry name" value="NACK_C"/>
</dbReference>
<dbReference type="PROSITE" id="PS50067">
    <property type="entry name" value="KINESIN_MOTOR_2"/>
    <property type="match status" value="1"/>
</dbReference>
<evidence type="ECO:0000256" key="6">
    <source>
        <dbReference type="ARBA" id="ARBA00022614"/>
    </source>
</evidence>
<feature type="domain" description="Protein kinase" evidence="22">
    <location>
        <begin position="1913"/>
        <end position="2193"/>
    </location>
</feature>
<evidence type="ECO:0000256" key="17">
    <source>
        <dbReference type="ARBA" id="ARBA00023180"/>
    </source>
</evidence>
<dbReference type="Proteomes" id="UP001396334">
    <property type="component" value="Unassembled WGS sequence"/>
</dbReference>
<dbReference type="PROSITE" id="PS50011">
    <property type="entry name" value="PROTEIN_KINASE_DOM"/>
    <property type="match status" value="1"/>
</dbReference>
<evidence type="ECO:0000256" key="2">
    <source>
        <dbReference type="ARBA" id="ARBA00004479"/>
    </source>
</evidence>
<dbReference type="SMART" id="SM00365">
    <property type="entry name" value="LRR_SD22"/>
    <property type="match status" value="7"/>
</dbReference>
<dbReference type="InterPro" id="IPR001752">
    <property type="entry name" value="Kinesin_motor_dom"/>
</dbReference>
<dbReference type="SUPFAM" id="SSF52540">
    <property type="entry name" value="P-loop containing nucleoside triphosphate hydrolases"/>
    <property type="match status" value="1"/>
</dbReference>
<keyword evidence="12 18" id="KW-0067">ATP-binding</keyword>
<evidence type="ECO:0000256" key="20">
    <source>
        <dbReference type="SAM" id="MobiDB-lite"/>
    </source>
</evidence>